<organism evidence="1 2">
    <name type="scientific">Melastoma candidum</name>
    <dbReference type="NCBI Taxonomy" id="119954"/>
    <lineage>
        <taxon>Eukaryota</taxon>
        <taxon>Viridiplantae</taxon>
        <taxon>Streptophyta</taxon>
        <taxon>Embryophyta</taxon>
        <taxon>Tracheophyta</taxon>
        <taxon>Spermatophyta</taxon>
        <taxon>Magnoliopsida</taxon>
        <taxon>eudicotyledons</taxon>
        <taxon>Gunneridae</taxon>
        <taxon>Pentapetalae</taxon>
        <taxon>rosids</taxon>
        <taxon>malvids</taxon>
        <taxon>Myrtales</taxon>
        <taxon>Melastomataceae</taxon>
        <taxon>Melastomatoideae</taxon>
        <taxon>Melastomateae</taxon>
        <taxon>Melastoma</taxon>
    </lineage>
</organism>
<proteinExistence type="predicted"/>
<keyword evidence="2" id="KW-1185">Reference proteome</keyword>
<gene>
    <name evidence="1" type="ORF">MLD38_009419</name>
</gene>
<reference evidence="2" key="1">
    <citation type="journal article" date="2023" name="Front. Plant Sci.">
        <title>Chromosomal-level genome assembly of Melastoma candidum provides insights into trichome evolution.</title>
        <authorList>
            <person name="Zhong Y."/>
            <person name="Wu W."/>
            <person name="Sun C."/>
            <person name="Zou P."/>
            <person name="Liu Y."/>
            <person name="Dai S."/>
            <person name="Zhou R."/>
        </authorList>
    </citation>
    <scope>NUCLEOTIDE SEQUENCE [LARGE SCALE GENOMIC DNA]</scope>
</reference>
<evidence type="ECO:0000313" key="1">
    <source>
        <dbReference type="EMBL" id="KAI4383603.1"/>
    </source>
</evidence>
<protein>
    <submittedName>
        <fullName evidence="1">Uncharacterized protein</fullName>
    </submittedName>
</protein>
<accession>A0ACB9RYZ0</accession>
<name>A0ACB9RYZ0_9MYRT</name>
<dbReference type="EMBL" id="CM042882">
    <property type="protein sequence ID" value="KAI4383603.1"/>
    <property type="molecule type" value="Genomic_DNA"/>
</dbReference>
<comment type="caution">
    <text evidence="1">The sequence shown here is derived from an EMBL/GenBank/DDBJ whole genome shotgun (WGS) entry which is preliminary data.</text>
</comment>
<evidence type="ECO:0000313" key="2">
    <source>
        <dbReference type="Proteomes" id="UP001057402"/>
    </source>
</evidence>
<dbReference type="Proteomes" id="UP001057402">
    <property type="component" value="Chromosome 3"/>
</dbReference>
<sequence>MGVCASAQEDHGSAVRLDFSTVRTTNADAKGVDSASLDTPRAEGEVFFDSRAWLDSDCEDYFSVCEEATPTCTPIHPSLSIERTPDFILETPSTPKKLLIDLLRESNDSDPIKNDRDLNHTQTALGLGDSPTISHDRTDNSVWSSEMTPNSKPLKQKSSQSSPCCLPNLVRNLSFNERRKKLGNGNGVLKS</sequence>